<dbReference type="SUPFAM" id="SSF46785">
    <property type="entry name" value="Winged helix' DNA-binding domain"/>
    <property type="match status" value="1"/>
</dbReference>
<dbReference type="Proteomes" id="UP000414136">
    <property type="component" value="Unassembled WGS sequence"/>
</dbReference>
<dbReference type="EMBL" id="CABPSQ010000005">
    <property type="protein sequence ID" value="VVE69127.1"/>
    <property type="molecule type" value="Genomic_DNA"/>
</dbReference>
<dbReference type="SMART" id="SM00347">
    <property type="entry name" value="HTH_MARR"/>
    <property type="match status" value="1"/>
</dbReference>
<dbReference type="InterPro" id="IPR039422">
    <property type="entry name" value="MarR/SlyA-like"/>
</dbReference>
<dbReference type="PANTHER" id="PTHR33164:SF43">
    <property type="entry name" value="HTH-TYPE TRANSCRIPTIONAL REPRESSOR YETL"/>
    <property type="match status" value="1"/>
</dbReference>
<dbReference type="InterPro" id="IPR036388">
    <property type="entry name" value="WH-like_DNA-bd_sf"/>
</dbReference>
<organism evidence="2 3">
    <name type="scientific">Pandoraea captiosa</name>
    <dbReference type="NCBI Taxonomy" id="2508302"/>
    <lineage>
        <taxon>Bacteria</taxon>
        <taxon>Pseudomonadati</taxon>
        <taxon>Pseudomonadota</taxon>
        <taxon>Betaproteobacteria</taxon>
        <taxon>Burkholderiales</taxon>
        <taxon>Burkholderiaceae</taxon>
        <taxon>Pandoraea</taxon>
    </lineage>
</organism>
<dbReference type="PANTHER" id="PTHR33164">
    <property type="entry name" value="TRANSCRIPTIONAL REGULATOR, MARR FAMILY"/>
    <property type="match status" value="1"/>
</dbReference>
<dbReference type="Gene3D" id="1.10.10.10">
    <property type="entry name" value="Winged helix-like DNA-binding domain superfamily/Winged helix DNA-binding domain"/>
    <property type="match status" value="1"/>
</dbReference>
<protein>
    <submittedName>
        <fullName evidence="2">MarR family transcriptional regulator</fullName>
    </submittedName>
</protein>
<accession>A0A5E5A7T4</accession>
<proteinExistence type="predicted"/>
<evidence type="ECO:0000313" key="3">
    <source>
        <dbReference type="Proteomes" id="UP000414136"/>
    </source>
</evidence>
<evidence type="ECO:0000313" key="2">
    <source>
        <dbReference type="EMBL" id="VVE69127.1"/>
    </source>
</evidence>
<dbReference type="InterPro" id="IPR036390">
    <property type="entry name" value="WH_DNA-bd_sf"/>
</dbReference>
<evidence type="ECO:0000259" key="1">
    <source>
        <dbReference type="PROSITE" id="PS50995"/>
    </source>
</evidence>
<sequence length="199" mass="21562">MSVVPQKRKSAAAASVNASANASAMSEDVVREAGADTVQAVQGTSGTSATADTVAETRPRRSKLRVTYVVASLDRLLRRHMSEALAPLGLTLAQFTALSVLDARGKLSNAQLAQRSFITPQSANEVVSVMASRQWITREPDPNHGRIVLLQLTDEGRRVLAQCEAVARDIDTRMRAGVSREDAAAVQRHLEMFVRNLRD</sequence>
<dbReference type="GO" id="GO:0003700">
    <property type="term" value="F:DNA-binding transcription factor activity"/>
    <property type="evidence" value="ECO:0007669"/>
    <property type="project" value="InterPro"/>
</dbReference>
<dbReference type="InterPro" id="IPR000835">
    <property type="entry name" value="HTH_MarR-typ"/>
</dbReference>
<dbReference type="AlphaFoldDB" id="A0A5E5A7T4"/>
<reference evidence="2 3" key="1">
    <citation type="submission" date="2019-08" db="EMBL/GenBank/DDBJ databases">
        <authorList>
            <person name="Peeters C."/>
        </authorList>
    </citation>
    <scope>NUCLEOTIDE SEQUENCE [LARGE SCALE GENOMIC DNA]</scope>
    <source>
        <strain evidence="2 3">LMG 31118</strain>
    </source>
</reference>
<gene>
    <name evidence="2" type="ORF">PCA31118_03087</name>
</gene>
<dbReference type="GO" id="GO:0006950">
    <property type="term" value="P:response to stress"/>
    <property type="evidence" value="ECO:0007669"/>
    <property type="project" value="TreeGrafter"/>
</dbReference>
<dbReference type="RefSeq" id="WP_246190248.1">
    <property type="nucleotide sequence ID" value="NZ_CABPSQ010000005.1"/>
</dbReference>
<name>A0A5E5A7T4_9BURK</name>
<keyword evidence="3" id="KW-1185">Reference proteome</keyword>
<dbReference type="PROSITE" id="PS50995">
    <property type="entry name" value="HTH_MARR_2"/>
    <property type="match status" value="1"/>
</dbReference>
<dbReference type="Pfam" id="PF12802">
    <property type="entry name" value="MarR_2"/>
    <property type="match status" value="1"/>
</dbReference>
<feature type="domain" description="HTH marR-type" evidence="1">
    <location>
        <begin position="63"/>
        <end position="195"/>
    </location>
</feature>